<protein>
    <submittedName>
        <fullName evidence="2">Glycosyl transferase group 1</fullName>
    </submittedName>
</protein>
<name>A0A177K6Y0_9MICO</name>
<dbReference type="SUPFAM" id="SSF53756">
    <property type="entry name" value="UDP-Glycosyltransferase/glycogen phosphorylase"/>
    <property type="match status" value="1"/>
</dbReference>
<reference evidence="2 3" key="1">
    <citation type="submission" date="2016-02" db="EMBL/GenBank/DDBJ databases">
        <authorList>
            <person name="Wen L."/>
            <person name="He K."/>
            <person name="Yang H."/>
        </authorList>
    </citation>
    <scope>NUCLEOTIDE SEQUENCE [LARGE SCALE GENOMIC DNA]</scope>
    <source>
        <strain evidence="2 3">CD11_3</strain>
    </source>
</reference>
<dbReference type="Proteomes" id="UP000076998">
    <property type="component" value="Unassembled WGS sequence"/>
</dbReference>
<organism evidence="2 3">
    <name type="scientific">Microbacterium oleivorans</name>
    <dbReference type="NCBI Taxonomy" id="273677"/>
    <lineage>
        <taxon>Bacteria</taxon>
        <taxon>Bacillati</taxon>
        <taxon>Actinomycetota</taxon>
        <taxon>Actinomycetes</taxon>
        <taxon>Micrococcales</taxon>
        <taxon>Microbacteriaceae</taxon>
        <taxon>Microbacterium</taxon>
    </lineage>
</organism>
<sequence>MIVATGGGAGVVVFYPARRDLSEWRERHAVGAAPDRWPYGLDRLDELLAGVTARNLPDVSSVGRASRRVRALFPPGRRPGCPVGITWDENAGALLSTTGSLSARYSGVVWLTDSVARRGESPFRGLRRSMRRMDGLWVLSDAQTAPLTEFLGSGAPPVHYVRFGVDHDFFRHVAYPRRPLIVSVGGDRDRDPETLLRAMAALRRSRPDVEIVVQSKTSIDPPDGVTVVPYLTHAELRDLYARASVVTIATRPNLHVSGMTVGLEALSTGRPLVITRTPGMDDYFGGTSAVRMVDVGDADGLARETLALLDDPASASAAGAAARDHVEGAFTTAHLARRIADVIRSR</sequence>
<evidence type="ECO:0000313" key="3">
    <source>
        <dbReference type="Proteomes" id="UP000076998"/>
    </source>
</evidence>
<dbReference type="OrthoDB" id="5116476at2"/>
<dbReference type="AlphaFoldDB" id="A0A177K6Y0"/>
<dbReference type="PANTHER" id="PTHR46401">
    <property type="entry name" value="GLYCOSYLTRANSFERASE WBBK-RELATED"/>
    <property type="match status" value="1"/>
</dbReference>
<keyword evidence="1 2" id="KW-0808">Transferase</keyword>
<evidence type="ECO:0000313" key="2">
    <source>
        <dbReference type="EMBL" id="OAH48806.1"/>
    </source>
</evidence>
<dbReference type="EMBL" id="LSTV01000005">
    <property type="protein sequence ID" value="OAH48806.1"/>
    <property type="molecule type" value="Genomic_DNA"/>
</dbReference>
<dbReference type="Gene3D" id="3.40.50.2000">
    <property type="entry name" value="Glycogen Phosphorylase B"/>
    <property type="match status" value="2"/>
</dbReference>
<comment type="caution">
    <text evidence="2">The sequence shown here is derived from an EMBL/GenBank/DDBJ whole genome shotgun (WGS) entry which is preliminary data.</text>
</comment>
<gene>
    <name evidence="2" type="ORF">AYL44_12275</name>
</gene>
<dbReference type="CDD" id="cd03801">
    <property type="entry name" value="GT4_PimA-like"/>
    <property type="match status" value="1"/>
</dbReference>
<proteinExistence type="predicted"/>
<dbReference type="GO" id="GO:0009103">
    <property type="term" value="P:lipopolysaccharide biosynthetic process"/>
    <property type="evidence" value="ECO:0007669"/>
    <property type="project" value="TreeGrafter"/>
</dbReference>
<dbReference type="Pfam" id="PF13692">
    <property type="entry name" value="Glyco_trans_1_4"/>
    <property type="match status" value="1"/>
</dbReference>
<dbReference type="PANTHER" id="PTHR46401:SF2">
    <property type="entry name" value="GLYCOSYLTRANSFERASE WBBK-RELATED"/>
    <property type="match status" value="1"/>
</dbReference>
<evidence type="ECO:0000256" key="1">
    <source>
        <dbReference type="ARBA" id="ARBA00022679"/>
    </source>
</evidence>
<accession>A0A177K6Y0</accession>
<dbReference type="GO" id="GO:0016757">
    <property type="term" value="F:glycosyltransferase activity"/>
    <property type="evidence" value="ECO:0007669"/>
    <property type="project" value="TreeGrafter"/>
</dbReference>